<dbReference type="GO" id="GO:0000127">
    <property type="term" value="C:transcription factor TFIIIC complex"/>
    <property type="evidence" value="ECO:0007669"/>
    <property type="project" value="InterPro"/>
</dbReference>
<dbReference type="PANTHER" id="PTHR15180">
    <property type="entry name" value="GENERAL TRANSCRIPTION FACTOR 3C POLYPEPTIDE 1"/>
    <property type="match status" value="1"/>
</dbReference>
<evidence type="ECO:0000313" key="3">
    <source>
        <dbReference type="Proteomes" id="UP000314982"/>
    </source>
</evidence>
<dbReference type="GO" id="GO:0042791">
    <property type="term" value="P:5S class rRNA transcription by RNA polymerase III"/>
    <property type="evidence" value="ECO:0007669"/>
    <property type="project" value="TreeGrafter"/>
</dbReference>
<name>A0A4W5KUU5_9TELE</name>
<reference evidence="2" key="3">
    <citation type="submission" date="2025-09" db="UniProtKB">
        <authorList>
            <consortium name="Ensembl"/>
        </authorList>
    </citation>
    <scope>IDENTIFICATION</scope>
</reference>
<organism evidence="2 3">
    <name type="scientific">Hucho hucho</name>
    <name type="common">huchen</name>
    <dbReference type="NCBI Taxonomy" id="62062"/>
    <lineage>
        <taxon>Eukaryota</taxon>
        <taxon>Metazoa</taxon>
        <taxon>Chordata</taxon>
        <taxon>Craniata</taxon>
        <taxon>Vertebrata</taxon>
        <taxon>Euteleostomi</taxon>
        <taxon>Actinopterygii</taxon>
        <taxon>Neopterygii</taxon>
        <taxon>Teleostei</taxon>
        <taxon>Protacanthopterygii</taxon>
        <taxon>Salmoniformes</taxon>
        <taxon>Salmonidae</taxon>
        <taxon>Salmoninae</taxon>
        <taxon>Hucho</taxon>
    </lineage>
</organism>
<reference evidence="2" key="2">
    <citation type="submission" date="2025-08" db="UniProtKB">
        <authorList>
            <consortium name="Ensembl"/>
        </authorList>
    </citation>
    <scope>IDENTIFICATION</scope>
</reference>
<proteinExistence type="predicted"/>
<keyword evidence="3" id="KW-1185">Reference proteome</keyword>
<dbReference type="InterPro" id="IPR044210">
    <property type="entry name" value="Tfc3-like"/>
</dbReference>
<accession>A0A4W5KUU5</accession>
<protein>
    <submittedName>
        <fullName evidence="2">Uncharacterized protein</fullName>
    </submittedName>
</protein>
<evidence type="ECO:0000313" key="2">
    <source>
        <dbReference type="Ensembl" id="ENSHHUP00000021118.1"/>
    </source>
</evidence>
<feature type="region of interest" description="Disordered" evidence="1">
    <location>
        <begin position="92"/>
        <end position="125"/>
    </location>
</feature>
<dbReference type="GO" id="GO:0006384">
    <property type="term" value="P:transcription initiation at RNA polymerase III promoter"/>
    <property type="evidence" value="ECO:0007669"/>
    <property type="project" value="InterPro"/>
</dbReference>
<sequence length="125" mass="14501">MMMTRQRVTWSVREDSVLILCRVASHFLNRKLRRPFVPWCVVRDLLHAEFEESLDKTSPSVGRRSRYILRNPQTHLNYKNVLQCSVSLCRYSDRSSAPPPGRVMSPSLTPRHSCSHGNTDTHTHL</sequence>
<evidence type="ECO:0000256" key="1">
    <source>
        <dbReference type="SAM" id="MobiDB-lite"/>
    </source>
</evidence>
<dbReference type="Proteomes" id="UP000314982">
    <property type="component" value="Unassembled WGS sequence"/>
</dbReference>
<reference evidence="3" key="1">
    <citation type="submission" date="2018-06" db="EMBL/GenBank/DDBJ databases">
        <title>Genome assembly of Danube salmon.</title>
        <authorList>
            <person name="Macqueen D.J."/>
            <person name="Gundappa M.K."/>
        </authorList>
    </citation>
    <scope>NUCLEOTIDE SEQUENCE [LARGE SCALE GENOMIC DNA]</scope>
</reference>
<dbReference type="Ensembl" id="ENSHHUT00000021910.1">
    <property type="protein sequence ID" value="ENSHHUP00000021118.1"/>
    <property type="gene ID" value="ENSHHUG00000013156.1"/>
</dbReference>
<dbReference type="PANTHER" id="PTHR15180:SF1">
    <property type="entry name" value="GENERAL TRANSCRIPTION FACTOR 3C POLYPEPTIDE 1"/>
    <property type="match status" value="1"/>
</dbReference>
<feature type="compositionally biased region" description="Polar residues" evidence="1">
    <location>
        <begin position="106"/>
        <end position="118"/>
    </location>
</feature>
<dbReference type="GO" id="GO:0003677">
    <property type="term" value="F:DNA binding"/>
    <property type="evidence" value="ECO:0007669"/>
    <property type="project" value="InterPro"/>
</dbReference>
<dbReference type="GeneTree" id="ENSGT00390000008664"/>
<dbReference type="AlphaFoldDB" id="A0A4W5KUU5"/>